<keyword evidence="2" id="KW-0479">Metal-binding</keyword>
<dbReference type="SMART" id="SM00412">
    <property type="entry name" value="Cu_FIST"/>
    <property type="match status" value="1"/>
</dbReference>
<keyword evidence="4" id="KW-0186">Copper</keyword>
<dbReference type="Pfam" id="PF00649">
    <property type="entry name" value="Copper-fist"/>
    <property type="match status" value="1"/>
</dbReference>
<dbReference type="EMBL" id="SGPK01000064">
    <property type="protein sequence ID" value="THH09409.1"/>
    <property type="molecule type" value="Genomic_DNA"/>
</dbReference>
<keyword evidence="5" id="KW-0805">Transcription regulation</keyword>
<feature type="compositionally biased region" description="Polar residues" evidence="8">
    <location>
        <begin position="345"/>
        <end position="366"/>
    </location>
</feature>
<evidence type="ECO:0000256" key="7">
    <source>
        <dbReference type="ARBA" id="ARBA00023242"/>
    </source>
</evidence>
<dbReference type="Gene3D" id="3.90.430.10">
    <property type="entry name" value="Copper fist DNA-binding domain"/>
    <property type="match status" value="1"/>
</dbReference>
<dbReference type="OrthoDB" id="5600085at2759"/>
<protein>
    <recommendedName>
        <fullName evidence="9">Copper-fist domain-containing protein</fullName>
    </recommendedName>
</protein>
<dbReference type="Proteomes" id="UP000308199">
    <property type="component" value="Unassembled WGS sequence"/>
</dbReference>
<dbReference type="SUPFAM" id="SSF57879">
    <property type="entry name" value="Zinc domain conserved in yeast copper-regulated transcription factors"/>
    <property type="match status" value="1"/>
</dbReference>
<evidence type="ECO:0000256" key="4">
    <source>
        <dbReference type="ARBA" id="ARBA00023008"/>
    </source>
</evidence>
<feature type="domain" description="Copper-fist" evidence="9">
    <location>
        <begin position="78"/>
        <end position="106"/>
    </location>
</feature>
<keyword evidence="7" id="KW-0539">Nucleus</keyword>
<keyword evidence="11" id="KW-1185">Reference proteome</keyword>
<evidence type="ECO:0000256" key="1">
    <source>
        <dbReference type="ARBA" id="ARBA00004123"/>
    </source>
</evidence>
<evidence type="ECO:0000313" key="10">
    <source>
        <dbReference type="EMBL" id="THH09409.1"/>
    </source>
</evidence>
<comment type="caution">
    <text evidence="10">The sequence shown here is derived from an EMBL/GenBank/DDBJ whole genome shotgun (WGS) entry which is preliminary data.</text>
</comment>
<organism evidence="10 11">
    <name type="scientific">Phellinidium pouzarii</name>
    <dbReference type="NCBI Taxonomy" id="167371"/>
    <lineage>
        <taxon>Eukaryota</taxon>
        <taxon>Fungi</taxon>
        <taxon>Dikarya</taxon>
        <taxon>Basidiomycota</taxon>
        <taxon>Agaricomycotina</taxon>
        <taxon>Agaricomycetes</taxon>
        <taxon>Hymenochaetales</taxon>
        <taxon>Hymenochaetaceae</taxon>
        <taxon>Phellinidium</taxon>
    </lineage>
</organism>
<evidence type="ECO:0000256" key="3">
    <source>
        <dbReference type="ARBA" id="ARBA00022833"/>
    </source>
</evidence>
<gene>
    <name evidence="10" type="ORF">EW145_g2038</name>
</gene>
<keyword evidence="3" id="KW-0862">Zinc</keyword>
<feature type="region of interest" description="Disordered" evidence="8">
    <location>
        <begin position="255"/>
        <end position="367"/>
    </location>
</feature>
<dbReference type="GO" id="GO:0006879">
    <property type="term" value="P:intracellular iron ion homeostasis"/>
    <property type="evidence" value="ECO:0007669"/>
    <property type="project" value="TreeGrafter"/>
</dbReference>
<sequence>MDSLLHVHVTPSQNSLVILVIALAKSHTYIHSSTHPFLLAVTIINRMVYVNSKKYAWSVPLCLSAKPSNIFSRNSFSESCIKGHRSSSCHHNDRPLFEIKKKGRPVSQCEKCREARQARRIHAKCACETERAAAVPAEESVRKKGKRFIPTIPSLPNGLKDAFKTPGSSSTEPITPRQQVGALLNPCHCKDVYNCKCQSEADAGSNPTAHAGVASRKPVSSAFFSDGLSALALVASCCSPASPSTLPPIPSLAKLAKQPGSDGSILSVSDSSHSLPSVSSQIDTHTGPQVNGPVKRKRSLPSLHHEPSITDPSHSRHFRHLNRTPPVDLRIDSTGKYYAPRPFSPITSSQDPLSTSTSHSASIRTENASDDEAEDDCCCGTRCECAGCSLHGVPRHDDSGSWMEESTHARASTSQPTSASQAHADNAQDCPTCVDYDRGVELPPLSGVSVTSGRRASVPSFLDLFFARAASLPAPPSTPTRKTFDPTNVVVYPRSLFMREDGTEDELGDVVAEKTYVDAGMHVEDAAWMAEMGLRAAKVR</sequence>
<accession>A0A4S4LCL0</accession>
<proteinExistence type="predicted"/>
<dbReference type="GO" id="GO:0005634">
    <property type="term" value="C:nucleus"/>
    <property type="evidence" value="ECO:0007669"/>
    <property type="project" value="UniProtKB-SubCell"/>
</dbReference>
<feature type="compositionally biased region" description="Low complexity" evidence="8">
    <location>
        <begin position="409"/>
        <end position="422"/>
    </location>
</feature>
<reference evidence="10 11" key="1">
    <citation type="submission" date="2019-02" db="EMBL/GenBank/DDBJ databases">
        <title>Genome sequencing of the rare red list fungi Phellinidium pouzarii.</title>
        <authorList>
            <person name="Buettner E."/>
            <person name="Kellner H."/>
        </authorList>
    </citation>
    <scope>NUCLEOTIDE SEQUENCE [LARGE SCALE GENOMIC DNA]</scope>
    <source>
        <strain evidence="10 11">DSM 108285</strain>
    </source>
</reference>
<evidence type="ECO:0000259" key="9">
    <source>
        <dbReference type="PROSITE" id="PS50073"/>
    </source>
</evidence>
<dbReference type="GO" id="GO:0006878">
    <property type="term" value="P:intracellular copper ion homeostasis"/>
    <property type="evidence" value="ECO:0007669"/>
    <property type="project" value="TreeGrafter"/>
</dbReference>
<evidence type="ECO:0000256" key="2">
    <source>
        <dbReference type="ARBA" id="ARBA00022723"/>
    </source>
</evidence>
<keyword evidence="6" id="KW-0804">Transcription</keyword>
<dbReference type="AlphaFoldDB" id="A0A4S4LCL0"/>
<dbReference type="PANTHER" id="PTHR28088:SF5">
    <property type="entry name" value="TRANSCRIPTIONAL ACTIVATOR HAA1-RELATED"/>
    <property type="match status" value="1"/>
</dbReference>
<dbReference type="InterPro" id="IPR001083">
    <property type="entry name" value="Cu_fist_DNA-bd_dom"/>
</dbReference>
<dbReference type="InterPro" id="IPR051763">
    <property type="entry name" value="Copper_Homeo_Regul"/>
</dbReference>
<dbReference type="SMART" id="SM01090">
    <property type="entry name" value="Copper-fist"/>
    <property type="match status" value="1"/>
</dbReference>
<dbReference type="FunFam" id="3.90.430.10:FF:000001">
    <property type="entry name" value="Copper fist DNA-binding protein"/>
    <property type="match status" value="1"/>
</dbReference>
<evidence type="ECO:0000256" key="5">
    <source>
        <dbReference type="ARBA" id="ARBA00023015"/>
    </source>
</evidence>
<dbReference type="InterPro" id="IPR036395">
    <property type="entry name" value="Cu_fist_DNA-bd_dom_sf"/>
</dbReference>
<evidence type="ECO:0000256" key="6">
    <source>
        <dbReference type="ARBA" id="ARBA00023163"/>
    </source>
</evidence>
<dbReference type="GO" id="GO:0005507">
    <property type="term" value="F:copper ion binding"/>
    <property type="evidence" value="ECO:0007669"/>
    <property type="project" value="InterPro"/>
</dbReference>
<feature type="region of interest" description="Disordered" evidence="8">
    <location>
        <begin position="398"/>
        <end position="426"/>
    </location>
</feature>
<dbReference type="PANTHER" id="PTHR28088">
    <property type="entry name" value="TRANSCRIPTIONAL ACTIVATOR HAA1-RELATED"/>
    <property type="match status" value="1"/>
</dbReference>
<dbReference type="PROSITE" id="PS50073">
    <property type="entry name" value="COPPER_FIST_2"/>
    <property type="match status" value="1"/>
</dbReference>
<feature type="compositionally biased region" description="Low complexity" evidence="8">
    <location>
        <begin position="260"/>
        <end position="280"/>
    </location>
</feature>
<comment type="subcellular location">
    <subcellularLocation>
        <location evidence="1">Nucleus</location>
    </subcellularLocation>
</comment>
<dbReference type="GO" id="GO:0000978">
    <property type="term" value="F:RNA polymerase II cis-regulatory region sequence-specific DNA binding"/>
    <property type="evidence" value="ECO:0007669"/>
    <property type="project" value="TreeGrafter"/>
</dbReference>
<dbReference type="GO" id="GO:0045944">
    <property type="term" value="P:positive regulation of transcription by RNA polymerase II"/>
    <property type="evidence" value="ECO:0007669"/>
    <property type="project" value="TreeGrafter"/>
</dbReference>
<evidence type="ECO:0000313" key="11">
    <source>
        <dbReference type="Proteomes" id="UP000308199"/>
    </source>
</evidence>
<name>A0A4S4LCL0_9AGAM</name>
<dbReference type="GO" id="GO:0000981">
    <property type="term" value="F:DNA-binding transcription factor activity, RNA polymerase II-specific"/>
    <property type="evidence" value="ECO:0007669"/>
    <property type="project" value="TreeGrafter"/>
</dbReference>
<evidence type="ECO:0000256" key="8">
    <source>
        <dbReference type="SAM" id="MobiDB-lite"/>
    </source>
</evidence>